<dbReference type="Proteomes" id="UP000663829">
    <property type="component" value="Unassembled WGS sequence"/>
</dbReference>
<evidence type="ECO:0000313" key="2">
    <source>
        <dbReference type="EMBL" id="CAF1279683.1"/>
    </source>
</evidence>
<keyword evidence="1" id="KW-0472">Membrane</keyword>
<dbReference type="OrthoDB" id="10632955at2759"/>
<accession>A0A815C720</accession>
<evidence type="ECO:0000313" key="3">
    <source>
        <dbReference type="EMBL" id="CAF4074041.1"/>
    </source>
</evidence>
<keyword evidence="1" id="KW-0812">Transmembrane</keyword>
<evidence type="ECO:0000256" key="1">
    <source>
        <dbReference type="SAM" id="Phobius"/>
    </source>
</evidence>
<protein>
    <submittedName>
        <fullName evidence="2">Uncharacterized protein</fullName>
    </submittedName>
</protein>
<comment type="caution">
    <text evidence="2">The sequence shown here is derived from an EMBL/GenBank/DDBJ whole genome shotgun (WGS) entry which is preliminary data.</text>
</comment>
<dbReference type="AlphaFoldDB" id="A0A815C720"/>
<dbReference type="Proteomes" id="UP000681722">
    <property type="component" value="Unassembled WGS sequence"/>
</dbReference>
<name>A0A815C720_9BILA</name>
<feature type="transmembrane region" description="Helical" evidence="1">
    <location>
        <begin position="88"/>
        <end position="105"/>
    </location>
</feature>
<sequence length="121" mass="14030">MKSSSPSLHGFMLSNGEVVKDSEKMCEVAAIHYEDHCKEPEVYRPHPYTDAPEVVWDNYEEKIPPCSFEEVVDVVCHRKKKKSLDAHGILNFIFNFLPLLFWFLFVKIVNHSFSEGIVPEM</sequence>
<dbReference type="EMBL" id="CAJNOQ010011558">
    <property type="protein sequence ID" value="CAF1279683.1"/>
    <property type="molecule type" value="Genomic_DNA"/>
</dbReference>
<keyword evidence="1" id="KW-1133">Transmembrane helix</keyword>
<gene>
    <name evidence="2" type="ORF">GPM918_LOCUS27495</name>
    <name evidence="3" type="ORF">SRO942_LOCUS27828</name>
</gene>
<dbReference type="EMBL" id="CAJOBC010027259">
    <property type="protein sequence ID" value="CAF4074041.1"/>
    <property type="molecule type" value="Genomic_DNA"/>
</dbReference>
<reference evidence="2" key="1">
    <citation type="submission" date="2021-02" db="EMBL/GenBank/DDBJ databases">
        <authorList>
            <person name="Nowell W R."/>
        </authorList>
    </citation>
    <scope>NUCLEOTIDE SEQUENCE</scope>
</reference>
<evidence type="ECO:0000313" key="4">
    <source>
        <dbReference type="Proteomes" id="UP000663829"/>
    </source>
</evidence>
<organism evidence="2 4">
    <name type="scientific">Didymodactylos carnosus</name>
    <dbReference type="NCBI Taxonomy" id="1234261"/>
    <lineage>
        <taxon>Eukaryota</taxon>
        <taxon>Metazoa</taxon>
        <taxon>Spiralia</taxon>
        <taxon>Gnathifera</taxon>
        <taxon>Rotifera</taxon>
        <taxon>Eurotatoria</taxon>
        <taxon>Bdelloidea</taxon>
        <taxon>Philodinida</taxon>
        <taxon>Philodinidae</taxon>
        <taxon>Didymodactylos</taxon>
    </lineage>
</organism>
<proteinExistence type="predicted"/>
<keyword evidence="4" id="KW-1185">Reference proteome</keyword>